<accession>A0A4S8KZI9</accession>
<feature type="transmembrane region" description="Helical" evidence="1">
    <location>
        <begin position="143"/>
        <end position="166"/>
    </location>
</feature>
<keyword evidence="1" id="KW-1133">Transmembrane helix</keyword>
<evidence type="ECO:0000313" key="2">
    <source>
        <dbReference type="EMBL" id="THU81494.1"/>
    </source>
</evidence>
<protein>
    <submittedName>
        <fullName evidence="2">Uncharacterized protein</fullName>
    </submittedName>
</protein>
<feature type="transmembrane region" description="Helical" evidence="1">
    <location>
        <begin position="110"/>
        <end position="131"/>
    </location>
</feature>
<reference evidence="2 3" key="1">
    <citation type="journal article" date="2019" name="Nat. Ecol. Evol.">
        <title>Megaphylogeny resolves global patterns of mushroom evolution.</title>
        <authorList>
            <person name="Varga T."/>
            <person name="Krizsan K."/>
            <person name="Foldi C."/>
            <person name="Dima B."/>
            <person name="Sanchez-Garcia M."/>
            <person name="Sanchez-Ramirez S."/>
            <person name="Szollosi G.J."/>
            <person name="Szarkandi J.G."/>
            <person name="Papp V."/>
            <person name="Albert L."/>
            <person name="Andreopoulos W."/>
            <person name="Angelini C."/>
            <person name="Antonin V."/>
            <person name="Barry K.W."/>
            <person name="Bougher N.L."/>
            <person name="Buchanan P."/>
            <person name="Buyck B."/>
            <person name="Bense V."/>
            <person name="Catcheside P."/>
            <person name="Chovatia M."/>
            <person name="Cooper J."/>
            <person name="Damon W."/>
            <person name="Desjardin D."/>
            <person name="Finy P."/>
            <person name="Geml J."/>
            <person name="Haridas S."/>
            <person name="Hughes K."/>
            <person name="Justo A."/>
            <person name="Karasinski D."/>
            <person name="Kautmanova I."/>
            <person name="Kiss B."/>
            <person name="Kocsube S."/>
            <person name="Kotiranta H."/>
            <person name="LaButti K.M."/>
            <person name="Lechner B.E."/>
            <person name="Liimatainen K."/>
            <person name="Lipzen A."/>
            <person name="Lukacs Z."/>
            <person name="Mihaltcheva S."/>
            <person name="Morgado L.N."/>
            <person name="Niskanen T."/>
            <person name="Noordeloos M.E."/>
            <person name="Ohm R.A."/>
            <person name="Ortiz-Santana B."/>
            <person name="Ovrebo C."/>
            <person name="Racz N."/>
            <person name="Riley R."/>
            <person name="Savchenko A."/>
            <person name="Shiryaev A."/>
            <person name="Soop K."/>
            <person name="Spirin V."/>
            <person name="Szebenyi C."/>
            <person name="Tomsovsky M."/>
            <person name="Tulloss R.E."/>
            <person name="Uehling J."/>
            <person name="Grigoriev I.V."/>
            <person name="Vagvolgyi C."/>
            <person name="Papp T."/>
            <person name="Martin F.M."/>
            <person name="Miettinen O."/>
            <person name="Hibbett D.S."/>
            <person name="Nagy L.G."/>
        </authorList>
    </citation>
    <scope>NUCLEOTIDE SEQUENCE [LARGE SCALE GENOMIC DNA]</scope>
    <source>
        <strain evidence="2 3">CBS 962.96</strain>
    </source>
</reference>
<keyword evidence="1" id="KW-0472">Membrane</keyword>
<proteinExistence type="predicted"/>
<dbReference type="AlphaFoldDB" id="A0A4S8KZI9"/>
<gene>
    <name evidence="2" type="ORF">K435DRAFT_809028</name>
</gene>
<keyword evidence="3" id="KW-1185">Reference proteome</keyword>
<name>A0A4S8KZI9_DENBC</name>
<organism evidence="2 3">
    <name type="scientific">Dendrothele bispora (strain CBS 962.96)</name>
    <dbReference type="NCBI Taxonomy" id="1314807"/>
    <lineage>
        <taxon>Eukaryota</taxon>
        <taxon>Fungi</taxon>
        <taxon>Dikarya</taxon>
        <taxon>Basidiomycota</taxon>
        <taxon>Agaricomycotina</taxon>
        <taxon>Agaricomycetes</taxon>
        <taxon>Agaricomycetidae</taxon>
        <taxon>Agaricales</taxon>
        <taxon>Agaricales incertae sedis</taxon>
        <taxon>Dendrothele</taxon>
    </lineage>
</organism>
<evidence type="ECO:0000313" key="3">
    <source>
        <dbReference type="Proteomes" id="UP000297245"/>
    </source>
</evidence>
<feature type="transmembrane region" description="Helical" evidence="1">
    <location>
        <begin position="34"/>
        <end position="57"/>
    </location>
</feature>
<feature type="transmembrane region" description="Helical" evidence="1">
    <location>
        <begin position="173"/>
        <end position="189"/>
    </location>
</feature>
<keyword evidence="1" id="KW-0812">Transmembrane</keyword>
<dbReference type="EMBL" id="ML179804">
    <property type="protein sequence ID" value="THU81494.1"/>
    <property type="molecule type" value="Genomic_DNA"/>
</dbReference>
<dbReference type="OrthoDB" id="2743740at2759"/>
<sequence>MSQVEPLPDRLTPIPQSFFAESYGLGLISSLTHATLFGIAVVQVSAVGLFGIVHTVLARLTLIVDQSWYSRDTEYFMFYHTSALDGNCTYALRNSVSIHTSDKGHLENHLCLYFYFVKLCSTWPWVLFQLWDILKLQTIVKNLFVPMMVLRVAIDLLICGCLSITLHESRTEISSLSMAVMGMTIALIVNPRNVGTMTLESAIVHETVYINNFLASLNSRSHLRGITVSLSTIAFDVDVPMSGIRTTRNDTPLDVVNFSNDAGGSKHSEDVDIMITREVISEVHDPDLFHAQKSIDVV</sequence>
<dbReference type="Proteomes" id="UP000297245">
    <property type="component" value="Unassembled WGS sequence"/>
</dbReference>
<evidence type="ECO:0000256" key="1">
    <source>
        <dbReference type="SAM" id="Phobius"/>
    </source>
</evidence>